<name>A0A172QQB6_9CORY</name>
<proteinExistence type="predicted"/>
<evidence type="ECO:0000313" key="5">
    <source>
        <dbReference type="Proteomes" id="UP000076929"/>
    </source>
</evidence>
<protein>
    <recommendedName>
        <fullName evidence="3">PepSY domain-containing protein</fullName>
    </recommendedName>
</protein>
<keyword evidence="2" id="KW-0732">Signal</keyword>
<dbReference type="OrthoDB" id="4415534at2"/>
<feature type="region of interest" description="Disordered" evidence="1">
    <location>
        <begin position="21"/>
        <end position="54"/>
    </location>
</feature>
<evidence type="ECO:0000313" key="4">
    <source>
        <dbReference type="EMBL" id="ANE02862.1"/>
    </source>
</evidence>
<keyword evidence="5" id="KW-1185">Reference proteome</keyword>
<feature type="domain" description="PepSY" evidence="3">
    <location>
        <begin position="129"/>
        <end position="167"/>
    </location>
</feature>
<feature type="signal peptide" evidence="2">
    <location>
        <begin position="1"/>
        <end position="21"/>
    </location>
</feature>
<dbReference type="Gene3D" id="3.10.450.40">
    <property type="match status" value="1"/>
</dbReference>
<sequence length="181" mass="19295">MKNIKLVIALLATPLILTGCGSTTDSETATPSTAETVSEATSTTSADASTSSAVDGDDPVFDIIDVVLAEYPDGIITSIDREDSVDRYDVDVVSGEEIIELEVTPDGQIHIDEREGDDDDIREARTATITAAQAIGLALDQHPEGVLDSAELNEDDGLLEWEIELDNASRHDLTELNIPAN</sequence>
<evidence type="ECO:0000259" key="3">
    <source>
        <dbReference type="Pfam" id="PF03413"/>
    </source>
</evidence>
<reference evidence="4 5" key="1">
    <citation type="submission" date="2016-05" db="EMBL/GenBank/DDBJ databases">
        <title>Complete genome sequence of Corynebacterium crudilactis, a new Corynebacterium species isolated from raw cow's milk.</title>
        <authorList>
            <person name="Christian R."/>
            <person name="Zimmermann J."/>
            <person name="Lipski A."/>
            <person name="Kalinowski J."/>
        </authorList>
    </citation>
    <scope>NUCLEOTIDE SEQUENCE [LARGE SCALE GENOMIC DNA]</scope>
    <source>
        <strain evidence="4 5">JZ16</strain>
    </source>
</reference>
<dbReference type="RefSeq" id="WP_066563375.1">
    <property type="nucleotide sequence ID" value="NZ_CP015622.1"/>
</dbReference>
<dbReference type="Pfam" id="PF03413">
    <property type="entry name" value="PepSY"/>
    <property type="match status" value="1"/>
</dbReference>
<dbReference type="EMBL" id="CP015622">
    <property type="protein sequence ID" value="ANE02862.1"/>
    <property type="molecule type" value="Genomic_DNA"/>
</dbReference>
<accession>A0A172QQB6</accession>
<dbReference type="InterPro" id="IPR025711">
    <property type="entry name" value="PepSY"/>
</dbReference>
<dbReference type="AlphaFoldDB" id="A0A172QQB6"/>
<evidence type="ECO:0000256" key="1">
    <source>
        <dbReference type="SAM" id="MobiDB-lite"/>
    </source>
</evidence>
<dbReference type="KEGG" id="ccjz:ccrud_00555"/>
<feature type="compositionally biased region" description="Low complexity" evidence="1">
    <location>
        <begin position="22"/>
        <end position="54"/>
    </location>
</feature>
<evidence type="ECO:0000256" key="2">
    <source>
        <dbReference type="SAM" id="SignalP"/>
    </source>
</evidence>
<feature type="chain" id="PRO_5039727912" description="PepSY domain-containing protein" evidence="2">
    <location>
        <begin position="22"/>
        <end position="181"/>
    </location>
</feature>
<dbReference type="Proteomes" id="UP000076929">
    <property type="component" value="Chromosome"/>
</dbReference>
<organism evidence="4 5">
    <name type="scientific">Corynebacterium crudilactis</name>
    <dbReference type="NCBI Taxonomy" id="1652495"/>
    <lineage>
        <taxon>Bacteria</taxon>
        <taxon>Bacillati</taxon>
        <taxon>Actinomycetota</taxon>
        <taxon>Actinomycetes</taxon>
        <taxon>Mycobacteriales</taxon>
        <taxon>Corynebacteriaceae</taxon>
        <taxon>Corynebacterium</taxon>
    </lineage>
</organism>
<gene>
    <name evidence="4" type="ORF">ccrud_00555</name>
</gene>
<dbReference type="PROSITE" id="PS51257">
    <property type="entry name" value="PROKAR_LIPOPROTEIN"/>
    <property type="match status" value="1"/>
</dbReference>